<feature type="domain" description="DUF7622" evidence="1">
    <location>
        <begin position="120"/>
        <end position="205"/>
    </location>
</feature>
<accession>A0A8R1YC75</accession>
<dbReference type="AlphaFoldDB" id="A0A2A6BTF3"/>
<dbReference type="Proteomes" id="UP000005239">
    <property type="component" value="Unassembled WGS sequence"/>
</dbReference>
<gene>
    <name evidence="2" type="primary">WBGene00102683</name>
</gene>
<evidence type="ECO:0000259" key="1">
    <source>
        <dbReference type="Pfam" id="PF24602"/>
    </source>
</evidence>
<dbReference type="PANTHER" id="PTHR37433">
    <property type="entry name" value="PROTEIN CBG25136-RELATED"/>
    <property type="match status" value="1"/>
</dbReference>
<dbReference type="PANTHER" id="PTHR37433:SF19">
    <property type="entry name" value="ACTIVIN_RECP DOMAIN-CONTAINING PROTEIN"/>
    <property type="match status" value="1"/>
</dbReference>
<feature type="domain" description="DUF7622" evidence="1">
    <location>
        <begin position="394"/>
        <end position="479"/>
    </location>
</feature>
<protein>
    <recommendedName>
        <fullName evidence="1">DUF7622 domain-containing protein</fullName>
    </recommendedName>
</protein>
<dbReference type="Pfam" id="PF24602">
    <property type="entry name" value="DUF7622"/>
    <property type="match status" value="3"/>
</dbReference>
<feature type="domain" description="DUF7622" evidence="1">
    <location>
        <begin position="707"/>
        <end position="796"/>
    </location>
</feature>
<keyword evidence="3" id="KW-1185">Reference proteome</keyword>
<proteinExistence type="predicted"/>
<reference evidence="2" key="2">
    <citation type="submission" date="2022-06" db="UniProtKB">
        <authorList>
            <consortium name="EnsemblMetazoa"/>
        </authorList>
    </citation>
    <scope>IDENTIFICATION</scope>
    <source>
        <strain evidence="2">PS312</strain>
    </source>
</reference>
<name>A0A2A6BTF3_PRIPA</name>
<evidence type="ECO:0000313" key="2">
    <source>
        <dbReference type="EnsemblMetazoa" id="PPA13129.1"/>
    </source>
</evidence>
<dbReference type="InterPro" id="IPR056039">
    <property type="entry name" value="DUF7622"/>
</dbReference>
<accession>A0A2A6BTF3</accession>
<organism evidence="2 3">
    <name type="scientific">Pristionchus pacificus</name>
    <name type="common">Parasitic nematode worm</name>
    <dbReference type="NCBI Taxonomy" id="54126"/>
    <lineage>
        <taxon>Eukaryota</taxon>
        <taxon>Metazoa</taxon>
        <taxon>Ecdysozoa</taxon>
        <taxon>Nematoda</taxon>
        <taxon>Chromadorea</taxon>
        <taxon>Rhabditida</taxon>
        <taxon>Rhabditina</taxon>
        <taxon>Diplogasteromorpha</taxon>
        <taxon>Diplogasteroidea</taxon>
        <taxon>Neodiplogasteridae</taxon>
        <taxon>Pristionchus</taxon>
    </lineage>
</organism>
<reference evidence="3" key="1">
    <citation type="journal article" date="2008" name="Nat. Genet.">
        <title>The Pristionchus pacificus genome provides a unique perspective on nematode lifestyle and parasitism.</title>
        <authorList>
            <person name="Dieterich C."/>
            <person name="Clifton S.W."/>
            <person name="Schuster L.N."/>
            <person name="Chinwalla A."/>
            <person name="Delehaunty K."/>
            <person name="Dinkelacker I."/>
            <person name="Fulton L."/>
            <person name="Fulton R."/>
            <person name="Godfrey J."/>
            <person name="Minx P."/>
            <person name="Mitreva M."/>
            <person name="Roeseler W."/>
            <person name="Tian H."/>
            <person name="Witte H."/>
            <person name="Yang S.P."/>
            <person name="Wilson R.K."/>
            <person name="Sommer R.J."/>
        </authorList>
    </citation>
    <scope>NUCLEOTIDE SEQUENCE [LARGE SCALE GENOMIC DNA]</scope>
    <source>
        <strain evidence="3">PS312</strain>
    </source>
</reference>
<evidence type="ECO:0000313" key="3">
    <source>
        <dbReference type="Proteomes" id="UP000005239"/>
    </source>
</evidence>
<dbReference type="EnsemblMetazoa" id="PPA13129.1">
    <property type="protein sequence ID" value="PPA13129.1"/>
    <property type="gene ID" value="WBGene00102683"/>
</dbReference>
<sequence length="891" mass="97730">MLLLIIFIPLALSFTCHQLDWWERDFEISSNCTGTACATFISFDRAGIQPKWSQGCINNIPATPGCWEYPKSSLCICMADHCNVDKFGDIAEIKPVKNSTCPKCMKLAEKLSSQKNFTSSEKQVACYSYTDTHQQSFENIYTNGTANNHSCSGDYCYMSVNHDQISRGCLTVLDDSMADVKMKDGIYEFINIHFYLCSKSYCNLEDISQLEFFCMLIFIAFLPSVVTLTCNKLDSPRDTLSTCKGDACATYFDNTSGAPSWREGCVNNLNVSAGCVENPTNTLCICTADHCNVDKFGDIAEIKPVKNSTCPINPKCADSLTCLFTTDKTMNPCLLSGAKSTLHEVFFNTMFIDKTFKPNGTTGEAKSSITAVCDTDKCMKLAEKLSSQKNFTSSEKQVACYSYTDTHQQSFENIYTNGTANNHSCSGDYCYMSVNHDQISRGCLTVLDDSMADVKMKDGIYEFINIHFYLCSKSYCNLEDISQLEEAPPPIAITTTTYFGTTAIVTVAVETTTVTVTTSSSVVEATTKSSYSSFVTLFVFVPSLCLMFITLSTCKGDACATYFDNTSGAPSWREGCVNNLNVSAGCVENPTNTLCICTSDLCNKDKLSDFPDPTKPRPSACPKTDFCSEIYSCMFTTDVDIDQCMLSGNYQTLFELNAFRTVFLDRTFTPNAKKEAVKSSITAHCDSDKCMKLAKKLSTQKNFTSLEDQVSCYSYQDSSDYHFELNTNASIKAQNQSCTGGFCYMSFRKDGIQQTVTRGCLTVLDDSLATAHIESGTYAFINLHFYLCKENYCNLRDVQQINGQSPPIATTTPKSSESPSIATESIGTTAISAVTIPFITTGAAIDSTGATVIIGFPVEITSPGVQSTTKVTGHVINLVPIVAIITSIVSQ</sequence>